<organism evidence="2 3">
    <name type="scientific">Tritrichomonas foetus</name>
    <dbReference type="NCBI Taxonomy" id="1144522"/>
    <lineage>
        <taxon>Eukaryota</taxon>
        <taxon>Metamonada</taxon>
        <taxon>Parabasalia</taxon>
        <taxon>Tritrichomonadida</taxon>
        <taxon>Tritrichomonadidae</taxon>
        <taxon>Tritrichomonas</taxon>
    </lineage>
</organism>
<comment type="caution">
    <text evidence="2">The sequence shown here is derived from an EMBL/GenBank/DDBJ whole genome shotgun (WGS) entry which is preliminary data.</text>
</comment>
<proteinExistence type="predicted"/>
<evidence type="ECO:0000313" key="3">
    <source>
        <dbReference type="Proteomes" id="UP000179807"/>
    </source>
</evidence>
<accession>A0A1J4KAU3</accession>
<protein>
    <submittedName>
        <fullName evidence="2">Uncharacterized protein</fullName>
    </submittedName>
</protein>
<dbReference type="GeneID" id="94837966"/>
<keyword evidence="3" id="KW-1185">Reference proteome</keyword>
<dbReference type="OrthoDB" id="10373209at2759"/>
<gene>
    <name evidence="2" type="ORF">TRFO_23626</name>
</gene>
<evidence type="ECO:0000256" key="1">
    <source>
        <dbReference type="SAM" id="MobiDB-lite"/>
    </source>
</evidence>
<evidence type="ECO:0000313" key="2">
    <source>
        <dbReference type="EMBL" id="OHT08008.1"/>
    </source>
</evidence>
<reference evidence="2" key="1">
    <citation type="submission" date="2016-10" db="EMBL/GenBank/DDBJ databases">
        <authorList>
            <person name="Benchimol M."/>
            <person name="Almeida L.G."/>
            <person name="Vasconcelos A.T."/>
            <person name="Perreira-Neves A."/>
            <person name="Rosa I.A."/>
            <person name="Tasca T."/>
            <person name="Bogo M.R."/>
            <person name="de Souza W."/>
        </authorList>
    </citation>
    <scope>NUCLEOTIDE SEQUENCE [LARGE SCALE GENOMIC DNA]</scope>
    <source>
        <strain evidence="2">K</strain>
    </source>
</reference>
<feature type="region of interest" description="Disordered" evidence="1">
    <location>
        <begin position="291"/>
        <end position="311"/>
    </location>
</feature>
<dbReference type="VEuPathDB" id="TrichDB:TRFO_23626"/>
<name>A0A1J4KAU3_9EUKA</name>
<dbReference type="AlphaFoldDB" id="A0A1J4KAU3"/>
<dbReference type="Proteomes" id="UP000179807">
    <property type="component" value="Unassembled WGS sequence"/>
</dbReference>
<sequence>MRYLKSLFYYISFHQMTPEELEYYYKLYLTCDTSRKDDIAFKLISADREQLLKILTLPEDSEERFRIYDLIIKILPDGQDLLNHVFEECRDESDPLNQLVAIQFVNDNKLNDINTFLNIFKNNVDNPLTLPSISQTIVPMIMASPDPTQYQEYVEIMIQKAVSTIPDVLGALPPLTKNDFFAQMMLNNDEFKLWLIDLPYKPELRTFNIYMRNLLASHIKDPSAILLSDTNLINAMTHPSACLRCAAFDHIAMMAPYFKDQLLAINRFKERLFDVSMDTTLDERRSRDRATNALGLTAPAPNGNAVPTTQAHEDIGPDIMVI</sequence>
<dbReference type="RefSeq" id="XP_068361144.1">
    <property type="nucleotide sequence ID" value="XM_068503262.1"/>
</dbReference>
<dbReference type="EMBL" id="MLAK01000680">
    <property type="protein sequence ID" value="OHT08008.1"/>
    <property type="molecule type" value="Genomic_DNA"/>
</dbReference>